<dbReference type="SMART" id="SM00451">
    <property type="entry name" value="ZnF_U1"/>
    <property type="match status" value="1"/>
</dbReference>
<feature type="region of interest" description="Disordered" evidence="4">
    <location>
        <begin position="201"/>
        <end position="223"/>
    </location>
</feature>
<dbReference type="InterPro" id="IPR001623">
    <property type="entry name" value="DnaJ_domain"/>
</dbReference>
<evidence type="ECO:0000256" key="3">
    <source>
        <dbReference type="ARBA" id="ARBA00022833"/>
    </source>
</evidence>
<dbReference type="GO" id="GO:0003676">
    <property type="term" value="F:nucleic acid binding"/>
    <property type="evidence" value="ECO:0007669"/>
    <property type="project" value="InterPro"/>
</dbReference>
<dbReference type="InterPro" id="IPR036869">
    <property type="entry name" value="J_dom_sf"/>
</dbReference>
<comment type="caution">
    <text evidence="6">The sequence shown here is derived from an EMBL/GenBank/DDBJ whole genome shotgun (WGS) entry which is preliminary data.</text>
</comment>
<dbReference type="CDD" id="cd06257">
    <property type="entry name" value="DnaJ"/>
    <property type="match status" value="1"/>
</dbReference>
<keyword evidence="7" id="KW-1185">Reference proteome</keyword>
<dbReference type="PROSITE" id="PS50076">
    <property type="entry name" value="DNAJ_2"/>
    <property type="match status" value="1"/>
</dbReference>
<name>A0A151GFN4_DRECN</name>
<dbReference type="InterPro" id="IPR003604">
    <property type="entry name" value="Matrin/U1-like-C_Znf_C2H2"/>
</dbReference>
<dbReference type="STRING" id="98403.A0A151GFN4"/>
<feature type="domain" description="J" evidence="5">
    <location>
        <begin position="19"/>
        <end position="85"/>
    </location>
</feature>
<dbReference type="SUPFAM" id="SSF46565">
    <property type="entry name" value="Chaperone J-domain"/>
    <property type="match status" value="1"/>
</dbReference>
<dbReference type="PROSITE" id="PS00636">
    <property type="entry name" value="DNAJ_1"/>
    <property type="match status" value="1"/>
</dbReference>
<evidence type="ECO:0000313" key="7">
    <source>
        <dbReference type="Proteomes" id="UP000076580"/>
    </source>
</evidence>
<protein>
    <recommendedName>
        <fullName evidence="5">J domain-containing protein</fullName>
    </recommendedName>
</protein>
<organism evidence="6 7">
    <name type="scientific">Drechmeria coniospora</name>
    <name type="common">Nematophagous fungus</name>
    <name type="synonym">Meria coniospora</name>
    <dbReference type="NCBI Taxonomy" id="98403"/>
    <lineage>
        <taxon>Eukaryota</taxon>
        <taxon>Fungi</taxon>
        <taxon>Dikarya</taxon>
        <taxon>Ascomycota</taxon>
        <taxon>Pezizomycotina</taxon>
        <taxon>Sordariomycetes</taxon>
        <taxon>Hypocreomycetidae</taxon>
        <taxon>Hypocreales</taxon>
        <taxon>Ophiocordycipitaceae</taxon>
        <taxon>Drechmeria</taxon>
    </lineage>
</organism>
<dbReference type="Pfam" id="PF00226">
    <property type="entry name" value="DnaJ"/>
    <property type="match status" value="1"/>
</dbReference>
<dbReference type="Pfam" id="PF21884">
    <property type="entry name" value="ZUO1-like_ZHD"/>
    <property type="match status" value="1"/>
</dbReference>
<accession>A0A151GFN4</accession>
<dbReference type="InParanoid" id="A0A151GFN4"/>
<sequence>MGAHQSSQQEPDATSTRACYYDILGIDRQATDDELKKAYRKKALDLHPDRNLNDVETATEKFAEVQAAYEILSDPQERAWYDSHRDAILSGHDRPGDSSHPSTFRNVRLTSAEEIVGLVRKFNATVPFDDGPTGFFCIIRVTFERLAHEEEAASEFVGLDLPCFPSFGSSSDDYHSVVKPFYAAWSNFSTKKPFSWKDKHRVSDAPDRQVRRRMEKENRKSREDAMRDFNEAVRFLVSFARKRDPRCLANTQTDTQRQQSLREAAAAQAARSRAANREKMSTYSAPSWVSHAHDIEIDQDFNSESSEDDSVTKVLECVICNKLFKSIGQFEAHERSKKHVKAVQALRRQLDKEDDELQIDNATDPLKNEGSTDSESSDTVKVCKATQGMEARNSKTTRQLAKMNSEGYDEESQEKGIIHYVGDAEVALYCPAKRPIQAYT</sequence>
<gene>
    <name evidence="6" type="ORF">DCS_07878</name>
</gene>
<dbReference type="InterPro" id="IPR054076">
    <property type="entry name" value="ZUO1-like_ZHD"/>
</dbReference>
<dbReference type="Gene3D" id="3.30.160.60">
    <property type="entry name" value="Classic Zinc Finger"/>
    <property type="match status" value="1"/>
</dbReference>
<feature type="compositionally biased region" description="Polar residues" evidence="4">
    <location>
        <begin position="369"/>
        <end position="379"/>
    </location>
</feature>
<dbReference type="RefSeq" id="XP_040655265.1">
    <property type="nucleotide sequence ID" value="XM_040805161.1"/>
</dbReference>
<proteinExistence type="predicted"/>
<dbReference type="SMART" id="SM00271">
    <property type="entry name" value="DnaJ"/>
    <property type="match status" value="1"/>
</dbReference>
<dbReference type="Gene3D" id="1.10.287.110">
    <property type="entry name" value="DnaJ domain"/>
    <property type="match status" value="1"/>
</dbReference>
<dbReference type="GeneID" id="63720521"/>
<evidence type="ECO:0000256" key="1">
    <source>
        <dbReference type="ARBA" id="ARBA00022723"/>
    </source>
</evidence>
<evidence type="ECO:0000259" key="5">
    <source>
        <dbReference type="PROSITE" id="PS50076"/>
    </source>
</evidence>
<dbReference type="FunCoup" id="A0A151GFN4">
    <property type="interactions" value="807"/>
</dbReference>
<evidence type="ECO:0000256" key="2">
    <source>
        <dbReference type="ARBA" id="ARBA00022771"/>
    </source>
</evidence>
<dbReference type="InterPro" id="IPR036236">
    <property type="entry name" value="Znf_C2H2_sf"/>
</dbReference>
<dbReference type="InterPro" id="IPR018253">
    <property type="entry name" value="DnaJ_domain_CS"/>
</dbReference>
<dbReference type="EMBL" id="LAYC01000003">
    <property type="protein sequence ID" value="KYK55913.1"/>
    <property type="molecule type" value="Genomic_DNA"/>
</dbReference>
<reference evidence="6 7" key="1">
    <citation type="journal article" date="2016" name="Sci. Rep.">
        <title>Insights into Adaptations to a Near-Obligate Nematode Endoparasitic Lifestyle from the Finished Genome of Drechmeria coniospora.</title>
        <authorList>
            <person name="Zhang L."/>
            <person name="Zhou Z."/>
            <person name="Guo Q."/>
            <person name="Fokkens L."/>
            <person name="Miskei M."/>
            <person name="Pocsi I."/>
            <person name="Zhang W."/>
            <person name="Chen M."/>
            <person name="Wang L."/>
            <person name="Sun Y."/>
            <person name="Donzelli B.G."/>
            <person name="Gibson D.M."/>
            <person name="Nelson D.R."/>
            <person name="Luo J.G."/>
            <person name="Rep M."/>
            <person name="Liu H."/>
            <person name="Yang S."/>
            <person name="Wang J."/>
            <person name="Krasnoff S.B."/>
            <person name="Xu Y."/>
            <person name="Molnar I."/>
            <person name="Lin M."/>
        </authorList>
    </citation>
    <scope>NUCLEOTIDE SEQUENCE [LARGE SCALE GENOMIC DNA]</scope>
    <source>
        <strain evidence="6 7">ARSEF 6962</strain>
    </source>
</reference>
<dbReference type="PANTHER" id="PTHR44029:SF1">
    <property type="entry name" value="DNAJ HOMOLOG SUBFAMILY C MEMBER 21"/>
    <property type="match status" value="1"/>
</dbReference>
<dbReference type="AlphaFoldDB" id="A0A151GFN4"/>
<dbReference type="GO" id="GO:0005737">
    <property type="term" value="C:cytoplasm"/>
    <property type="evidence" value="ECO:0007669"/>
    <property type="project" value="TreeGrafter"/>
</dbReference>
<dbReference type="InterPro" id="IPR013087">
    <property type="entry name" value="Znf_C2H2_type"/>
</dbReference>
<dbReference type="InterPro" id="IPR051964">
    <property type="entry name" value="Chaperone_stress_response"/>
</dbReference>
<dbReference type="Pfam" id="PF12171">
    <property type="entry name" value="zf-C2H2_jaz"/>
    <property type="match status" value="1"/>
</dbReference>
<dbReference type="InterPro" id="IPR022755">
    <property type="entry name" value="Znf_C2H2_jaz"/>
</dbReference>
<evidence type="ECO:0000256" key="4">
    <source>
        <dbReference type="SAM" id="MobiDB-lite"/>
    </source>
</evidence>
<evidence type="ECO:0000313" key="6">
    <source>
        <dbReference type="EMBL" id="KYK55913.1"/>
    </source>
</evidence>
<dbReference type="PROSITE" id="PS00028">
    <property type="entry name" value="ZINC_FINGER_C2H2_1"/>
    <property type="match status" value="1"/>
</dbReference>
<dbReference type="SUPFAM" id="SSF57667">
    <property type="entry name" value="beta-beta-alpha zinc fingers"/>
    <property type="match status" value="1"/>
</dbReference>
<keyword evidence="3" id="KW-0862">Zinc</keyword>
<dbReference type="PANTHER" id="PTHR44029">
    <property type="entry name" value="DNAJ HOMOLOG SUBFAMILY C MEMBER 21"/>
    <property type="match status" value="1"/>
</dbReference>
<feature type="region of interest" description="Disordered" evidence="4">
    <location>
        <begin position="354"/>
        <end position="379"/>
    </location>
</feature>
<dbReference type="PRINTS" id="PR00625">
    <property type="entry name" value="JDOMAIN"/>
</dbReference>
<dbReference type="FunFam" id="1.10.287.110:FF:000046">
    <property type="entry name" value="dnaJ homolog subfamily C member 21"/>
    <property type="match status" value="1"/>
</dbReference>
<dbReference type="GO" id="GO:0008270">
    <property type="term" value="F:zinc ion binding"/>
    <property type="evidence" value="ECO:0007669"/>
    <property type="project" value="UniProtKB-KW"/>
</dbReference>
<feature type="region of interest" description="Disordered" evidence="4">
    <location>
        <begin position="391"/>
        <end position="413"/>
    </location>
</feature>
<dbReference type="Proteomes" id="UP000076580">
    <property type="component" value="Chromosome 03"/>
</dbReference>
<keyword evidence="2" id="KW-0863">Zinc-finger</keyword>
<keyword evidence="1" id="KW-0479">Metal-binding</keyword>